<keyword evidence="5" id="KW-1185">Reference proteome</keyword>
<keyword evidence="2" id="KW-1133">Transmembrane helix</keyword>
<feature type="domain" description="DUF1468" evidence="3">
    <location>
        <begin position="22"/>
        <end position="213"/>
    </location>
</feature>
<organism evidence="4 5">
    <name type="scientific">Geodermatophilus poikilotrophus</name>
    <dbReference type="NCBI Taxonomy" id="1333667"/>
    <lineage>
        <taxon>Bacteria</taxon>
        <taxon>Bacillati</taxon>
        <taxon>Actinomycetota</taxon>
        <taxon>Actinomycetes</taxon>
        <taxon>Geodermatophilales</taxon>
        <taxon>Geodermatophilaceae</taxon>
        <taxon>Geodermatophilus</taxon>
    </lineage>
</organism>
<dbReference type="AlphaFoldDB" id="A0A1I0GV56"/>
<sequence length="221" mass="22050">MTAPAARRGIAVEQAVVYGLLTALGLGALVMALDYGLFLEESRVGPGLVPAVVGGLTALIAGWELIATLRGHRTPHDQGLAEVVAAAAVDAPRGGASSQSAAPGGPPSGSSGSMSPDGGPVQILGSGPGPDDVDIFGRTPEDRSRQLWTVSAALVVAALLVPLLGLLGSLFVLSVFVSAVVERRGWVPSLVVSFLAVAAVYGVFVGFLGVPLPTGLIGIGG</sequence>
<feature type="transmembrane region" description="Helical" evidence="2">
    <location>
        <begin position="186"/>
        <end position="210"/>
    </location>
</feature>
<reference evidence="5" key="1">
    <citation type="submission" date="2016-10" db="EMBL/GenBank/DDBJ databases">
        <authorList>
            <person name="Varghese N."/>
            <person name="Submissions S."/>
        </authorList>
    </citation>
    <scope>NUCLEOTIDE SEQUENCE [LARGE SCALE GENOMIC DNA]</scope>
    <source>
        <strain evidence="5">DSM 44209</strain>
    </source>
</reference>
<feature type="transmembrane region" description="Helical" evidence="2">
    <location>
        <begin position="147"/>
        <end position="180"/>
    </location>
</feature>
<proteinExistence type="predicted"/>
<evidence type="ECO:0000256" key="1">
    <source>
        <dbReference type="SAM" id="MobiDB-lite"/>
    </source>
</evidence>
<name>A0A1I0GV56_9ACTN</name>
<feature type="compositionally biased region" description="Low complexity" evidence="1">
    <location>
        <begin position="94"/>
        <end position="120"/>
    </location>
</feature>
<evidence type="ECO:0000313" key="5">
    <source>
        <dbReference type="Proteomes" id="UP000198507"/>
    </source>
</evidence>
<dbReference type="EMBL" id="FOIE01000007">
    <property type="protein sequence ID" value="SET74165.1"/>
    <property type="molecule type" value="Genomic_DNA"/>
</dbReference>
<gene>
    <name evidence="4" type="ORF">SAMN04488546_3503</name>
</gene>
<feature type="region of interest" description="Disordered" evidence="1">
    <location>
        <begin position="94"/>
        <end position="123"/>
    </location>
</feature>
<dbReference type="RefSeq" id="WP_091446245.1">
    <property type="nucleotide sequence ID" value="NZ_FOIE01000007.1"/>
</dbReference>
<protein>
    <submittedName>
        <fullName evidence="4">Tripartite tricarboxylate transporter TctB family protein</fullName>
    </submittedName>
</protein>
<keyword evidence="2" id="KW-0812">Transmembrane</keyword>
<feature type="transmembrane region" description="Helical" evidence="2">
    <location>
        <begin position="15"/>
        <end position="38"/>
    </location>
</feature>
<dbReference type="Proteomes" id="UP000198507">
    <property type="component" value="Unassembled WGS sequence"/>
</dbReference>
<evidence type="ECO:0000259" key="3">
    <source>
        <dbReference type="Pfam" id="PF07331"/>
    </source>
</evidence>
<dbReference type="Pfam" id="PF07331">
    <property type="entry name" value="TctB"/>
    <property type="match status" value="1"/>
</dbReference>
<evidence type="ECO:0000313" key="4">
    <source>
        <dbReference type="EMBL" id="SET74165.1"/>
    </source>
</evidence>
<accession>A0A1I0GV56</accession>
<keyword evidence="2" id="KW-0472">Membrane</keyword>
<dbReference type="InterPro" id="IPR009936">
    <property type="entry name" value="DUF1468"/>
</dbReference>
<feature type="transmembrane region" description="Helical" evidence="2">
    <location>
        <begin position="44"/>
        <end position="66"/>
    </location>
</feature>
<evidence type="ECO:0000256" key="2">
    <source>
        <dbReference type="SAM" id="Phobius"/>
    </source>
</evidence>